<evidence type="ECO:0008006" key="3">
    <source>
        <dbReference type="Google" id="ProtNLM"/>
    </source>
</evidence>
<evidence type="ECO:0000313" key="1">
    <source>
        <dbReference type="EMBL" id="MBB2959503.1"/>
    </source>
</evidence>
<keyword evidence="2" id="KW-1185">Reference proteome</keyword>
<protein>
    <recommendedName>
        <fullName evidence="3">Phage tail protein</fullName>
    </recommendedName>
</protein>
<dbReference type="Proteomes" id="UP000545286">
    <property type="component" value="Unassembled WGS sequence"/>
</dbReference>
<dbReference type="AlphaFoldDB" id="A0A7W4USA2"/>
<name>A0A7W4USA2_9MICO</name>
<accession>A0A7W4USA2</accession>
<sequence length="273" mass="29902">MESLNLGPFSDFHIQFPNDRLVMDGTRMMQPGFNVVEVKGLNDPVPMSSDSQGYAQGHGEFDSEGQYGAREIQVLGYVYDPNMLKLGHWRDRFNGIRADGKYGQMIVDEFGQTRSLSVKRDKGGAFGRLGASRFVEFDLRLKASDPRMFGETQNLGDGIGTSVKVSHDGNFNAHPVIRVTATSAMSDGYVLALRDEATWAVNFGDLRMHALATGSTHEIHMREGIVRRGSTTTGLVAGGGFWSVPPWGDFRIFVVPNGAGAGGLRVELPHTYI</sequence>
<reference evidence="1 2" key="1">
    <citation type="submission" date="2020-08" db="EMBL/GenBank/DDBJ databases">
        <title>Sequencing the genomes of 1000 actinobacteria strains.</title>
        <authorList>
            <person name="Klenk H.-P."/>
        </authorList>
    </citation>
    <scope>NUCLEOTIDE SEQUENCE [LARGE SCALE GENOMIC DNA]</scope>
    <source>
        <strain evidence="1 2">DSM 20419</strain>
    </source>
</reference>
<gene>
    <name evidence="1" type="ORF">FHX72_003672</name>
</gene>
<dbReference type="EMBL" id="JACHWJ010000011">
    <property type="protein sequence ID" value="MBB2959503.1"/>
    <property type="molecule type" value="Genomic_DNA"/>
</dbReference>
<organism evidence="1 2">
    <name type="scientific">Pseudoclavibacter helvolus</name>
    <dbReference type="NCBI Taxonomy" id="255205"/>
    <lineage>
        <taxon>Bacteria</taxon>
        <taxon>Bacillati</taxon>
        <taxon>Actinomycetota</taxon>
        <taxon>Actinomycetes</taxon>
        <taxon>Micrococcales</taxon>
        <taxon>Microbacteriaceae</taxon>
        <taxon>Pseudoclavibacter</taxon>
    </lineage>
</organism>
<dbReference type="RefSeq" id="WP_183626834.1">
    <property type="nucleotide sequence ID" value="NZ_JACHWJ010000011.1"/>
</dbReference>
<comment type="caution">
    <text evidence="1">The sequence shown here is derived from an EMBL/GenBank/DDBJ whole genome shotgun (WGS) entry which is preliminary data.</text>
</comment>
<evidence type="ECO:0000313" key="2">
    <source>
        <dbReference type="Proteomes" id="UP000545286"/>
    </source>
</evidence>
<proteinExistence type="predicted"/>